<evidence type="ECO:0000256" key="1">
    <source>
        <dbReference type="SAM" id="Phobius"/>
    </source>
</evidence>
<sequence length="633" mass="71420">MSVRSLRVLVVLLVASPLFRTALTDEAQDKKDICGDIKSNVVADTEFDFQTQFKVHIESVMPDKGRIANSWLYFSPARKMLKATLKSPGMDYELYDDYDQHQTLVYNLGDAKRGSCQVYPFMTQRLGFYLLPSAPDAGLTPTVSEVLRLSGKSGFGSEQIQLMKSSNTKQMFRSLNVQQYDSCQKITAYDGSVAIVKVTHLVSKTKLARTESGTVPIQTVINGKFVSDKDGNVVNLPITHTFNFFHYSTSVTEDDFLTPEGIVCPNRKGPNNFPKPPLYISFGQEVHDTTSGQVITVKTTYDKEFNFVTDEFFDPTPGRQSTFRFDDFYAGLSYQIDHNTGACIATNISENDNVNNYKIVQGGKLQMMTPEQFWDAEGVKYHYNGKKHFRGLETESWIGKDESTGYMYEWYFTFGIEHTMNDMAKSEQKDPHRIPYKRIFWPDDTDNYFSNYYFQVDFTEPALLLDLSPCYQNQRQFISLFVAGLALERVEKDETLILRRAVTTLTQKLNIPFTRIANPQIAFKGSKGYILFEILGTPKYSSDLVTQHTNQPSLDEVIATLKKLTKDRKLVFDVGNKDITVSAQAKYEEFAFKSPDRGGGGYSAGALAGLSLTMVVIGLAAGGGGGYWFFIRH</sequence>
<accession>A0A433SVJ8</accession>
<keyword evidence="5" id="KW-1185">Reference proteome</keyword>
<gene>
    <name evidence="4" type="ORF">EGW08_018931</name>
</gene>
<comment type="caution">
    <text evidence="4">The sequence shown here is derived from an EMBL/GenBank/DDBJ whole genome shotgun (WGS) entry which is preliminary data.</text>
</comment>
<dbReference type="Proteomes" id="UP000271974">
    <property type="component" value="Unassembled WGS sequence"/>
</dbReference>
<dbReference type="PANTHER" id="PTHR36902">
    <property type="entry name" value="ENRICHED IN SURFACE-LABELED PROTEOME PROTEIN 9"/>
    <property type="match status" value="1"/>
</dbReference>
<dbReference type="EMBL" id="RQTK01000952">
    <property type="protein sequence ID" value="RUS73302.1"/>
    <property type="molecule type" value="Genomic_DNA"/>
</dbReference>
<keyword evidence="2" id="KW-0732">Signal</keyword>
<proteinExistence type="predicted"/>
<feature type="domain" description="LolA-like" evidence="3">
    <location>
        <begin position="259"/>
        <end position="471"/>
    </location>
</feature>
<evidence type="ECO:0000313" key="4">
    <source>
        <dbReference type="EMBL" id="RUS73302.1"/>
    </source>
</evidence>
<feature type="signal peptide" evidence="2">
    <location>
        <begin position="1"/>
        <end position="24"/>
    </location>
</feature>
<dbReference type="PANTHER" id="PTHR36902:SF1">
    <property type="entry name" value="ENRICHED IN SURFACE-LABELED PROTEOME PROTEIN 9"/>
    <property type="match status" value="1"/>
</dbReference>
<keyword evidence="1" id="KW-1133">Transmembrane helix</keyword>
<dbReference type="Pfam" id="PF25898">
    <property type="entry name" value="LolA_2nd_metazoa"/>
    <property type="match status" value="1"/>
</dbReference>
<keyword evidence="1" id="KW-0812">Transmembrane</keyword>
<protein>
    <recommendedName>
        <fullName evidence="3">LolA-like domain-containing protein</fullName>
    </recommendedName>
</protein>
<dbReference type="InterPro" id="IPR058831">
    <property type="entry name" value="LolA-like_dom_2nd"/>
</dbReference>
<dbReference type="STRING" id="188477.A0A433SVJ8"/>
<dbReference type="OrthoDB" id="5983572at2759"/>
<evidence type="ECO:0000259" key="3">
    <source>
        <dbReference type="Pfam" id="PF25898"/>
    </source>
</evidence>
<reference evidence="4 5" key="1">
    <citation type="submission" date="2019-01" db="EMBL/GenBank/DDBJ databases">
        <title>A draft genome assembly of the solar-powered sea slug Elysia chlorotica.</title>
        <authorList>
            <person name="Cai H."/>
            <person name="Li Q."/>
            <person name="Fang X."/>
            <person name="Li J."/>
            <person name="Curtis N.E."/>
            <person name="Altenburger A."/>
            <person name="Shibata T."/>
            <person name="Feng M."/>
            <person name="Maeda T."/>
            <person name="Schwartz J.A."/>
            <person name="Shigenobu S."/>
            <person name="Lundholm N."/>
            <person name="Nishiyama T."/>
            <person name="Yang H."/>
            <person name="Hasebe M."/>
            <person name="Li S."/>
            <person name="Pierce S.K."/>
            <person name="Wang J."/>
        </authorList>
    </citation>
    <scope>NUCLEOTIDE SEQUENCE [LARGE SCALE GENOMIC DNA]</scope>
    <source>
        <strain evidence="4">EC2010</strain>
        <tissue evidence="4">Whole organism of an adult</tissue>
    </source>
</reference>
<evidence type="ECO:0000256" key="2">
    <source>
        <dbReference type="SAM" id="SignalP"/>
    </source>
</evidence>
<organism evidence="4 5">
    <name type="scientific">Elysia chlorotica</name>
    <name type="common">Eastern emerald elysia</name>
    <name type="synonym">Sea slug</name>
    <dbReference type="NCBI Taxonomy" id="188477"/>
    <lineage>
        <taxon>Eukaryota</taxon>
        <taxon>Metazoa</taxon>
        <taxon>Spiralia</taxon>
        <taxon>Lophotrochozoa</taxon>
        <taxon>Mollusca</taxon>
        <taxon>Gastropoda</taxon>
        <taxon>Heterobranchia</taxon>
        <taxon>Euthyneura</taxon>
        <taxon>Panpulmonata</taxon>
        <taxon>Sacoglossa</taxon>
        <taxon>Placobranchoidea</taxon>
        <taxon>Plakobranchidae</taxon>
        <taxon>Elysia</taxon>
    </lineage>
</organism>
<dbReference type="AlphaFoldDB" id="A0A433SVJ8"/>
<keyword evidence="1" id="KW-0472">Membrane</keyword>
<name>A0A433SVJ8_ELYCH</name>
<feature type="chain" id="PRO_5018966525" description="LolA-like domain-containing protein" evidence="2">
    <location>
        <begin position="25"/>
        <end position="633"/>
    </location>
</feature>
<evidence type="ECO:0000313" key="5">
    <source>
        <dbReference type="Proteomes" id="UP000271974"/>
    </source>
</evidence>
<feature type="transmembrane region" description="Helical" evidence="1">
    <location>
        <begin position="602"/>
        <end position="630"/>
    </location>
</feature>